<proteinExistence type="inferred from homology"/>
<dbReference type="PANTHER" id="PTHR43546">
    <property type="entry name" value="UPF0173 METAL-DEPENDENT HYDROLASE MJ1163-RELATED"/>
    <property type="match status" value="1"/>
</dbReference>
<evidence type="ECO:0000313" key="5">
    <source>
        <dbReference type="Proteomes" id="UP000576082"/>
    </source>
</evidence>
<dbReference type="RefSeq" id="WP_169660068.1">
    <property type="nucleotide sequence ID" value="NZ_JABANE010000119.1"/>
</dbReference>
<gene>
    <name evidence="4" type="ORF">HHU12_28125</name>
</gene>
<comment type="similarity">
    <text evidence="2">Belongs to the UPF0173 family.</text>
</comment>
<dbReference type="PANTHER" id="PTHR43546:SF3">
    <property type="entry name" value="UPF0173 METAL-DEPENDENT HYDROLASE MJ1163"/>
    <property type="match status" value="1"/>
</dbReference>
<dbReference type="SUPFAM" id="SSF56281">
    <property type="entry name" value="Metallo-hydrolase/oxidoreductase"/>
    <property type="match status" value="1"/>
</dbReference>
<dbReference type="Gene3D" id="3.60.15.10">
    <property type="entry name" value="Ribonuclease Z/Hydroxyacylglutathione hydrolase-like"/>
    <property type="match status" value="1"/>
</dbReference>
<name>A0A7X9S011_9BACT</name>
<evidence type="ECO:0000313" key="4">
    <source>
        <dbReference type="EMBL" id="NME71866.1"/>
    </source>
</evidence>
<dbReference type="InterPro" id="IPR022877">
    <property type="entry name" value="UPF0173"/>
</dbReference>
<dbReference type="InterPro" id="IPR050114">
    <property type="entry name" value="UPF0173_UPF0282_UlaG_hydrolase"/>
</dbReference>
<dbReference type="GO" id="GO:0016787">
    <property type="term" value="F:hydrolase activity"/>
    <property type="evidence" value="ECO:0007669"/>
    <property type="project" value="UniProtKB-UniRule"/>
</dbReference>
<comment type="caution">
    <text evidence="4">The sequence shown here is derived from an EMBL/GenBank/DDBJ whole genome shotgun (WGS) entry which is preliminary data.</text>
</comment>
<dbReference type="NCBIfam" id="NF001911">
    <property type="entry name" value="PRK00685.1"/>
    <property type="match status" value="1"/>
</dbReference>
<protein>
    <recommendedName>
        <fullName evidence="2">UPF0173 metal-dependent hydrolase HHU12_28125</fullName>
    </recommendedName>
</protein>
<organism evidence="4 5">
    <name type="scientific">Flammeovirga aprica JL-4</name>
    <dbReference type="NCBI Taxonomy" id="694437"/>
    <lineage>
        <taxon>Bacteria</taxon>
        <taxon>Pseudomonadati</taxon>
        <taxon>Bacteroidota</taxon>
        <taxon>Cytophagia</taxon>
        <taxon>Cytophagales</taxon>
        <taxon>Flammeovirgaceae</taxon>
        <taxon>Flammeovirga</taxon>
    </lineage>
</organism>
<dbReference type="HAMAP" id="MF_00457">
    <property type="entry name" value="UPF0173"/>
    <property type="match status" value="1"/>
</dbReference>
<dbReference type="AlphaFoldDB" id="A0A7X9S011"/>
<keyword evidence="5" id="KW-1185">Reference proteome</keyword>
<dbReference type="InterPro" id="IPR001279">
    <property type="entry name" value="Metallo-B-lactamas"/>
</dbReference>
<accession>A0A7X9S011</accession>
<keyword evidence="1 2" id="KW-0378">Hydrolase</keyword>
<sequence>MKVTFLGHASLLIETAGKKLIVDPFISPNDLAKDINIDELEADYILITHGHQDHVVDVEAIAKRTGATIISNFEIVSYYGEKGLNGHPMNHGGKFTFDFGTLKYVNAIHSSVLPDGTYAGNPGGFVLMNKEGKIYIAGDTALTMDMKLIPATCGDLDLAILPIGDNFTMGYEDAKIAAQYLECNTIMGYHYDTFPPIKIDKAAATRYFKQSEKSLLLPDIGETLDVDSI</sequence>
<evidence type="ECO:0000259" key="3">
    <source>
        <dbReference type="SMART" id="SM00849"/>
    </source>
</evidence>
<evidence type="ECO:0000256" key="2">
    <source>
        <dbReference type="HAMAP-Rule" id="MF_00457"/>
    </source>
</evidence>
<dbReference type="Proteomes" id="UP000576082">
    <property type="component" value="Unassembled WGS sequence"/>
</dbReference>
<dbReference type="Pfam" id="PF13483">
    <property type="entry name" value="Lactamase_B_3"/>
    <property type="match status" value="1"/>
</dbReference>
<dbReference type="SMART" id="SM00849">
    <property type="entry name" value="Lactamase_B"/>
    <property type="match status" value="1"/>
</dbReference>
<dbReference type="EMBL" id="JABANE010000119">
    <property type="protein sequence ID" value="NME71866.1"/>
    <property type="molecule type" value="Genomic_DNA"/>
</dbReference>
<evidence type="ECO:0000256" key="1">
    <source>
        <dbReference type="ARBA" id="ARBA00022801"/>
    </source>
</evidence>
<reference evidence="4 5" key="1">
    <citation type="submission" date="2020-04" db="EMBL/GenBank/DDBJ databases">
        <title>Flammeovirga sp. SR4, a novel species isolated from seawater.</title>
        <authorList>
            <person name="Wang X."/>
        </authorList>
    </citation>
    <scope>NUCLEOTIDE SEQUENCE [LARGE SCALE GENOMIC DNA]</scope>
    <source>
        <strain evidence="4 5">ATCC 23126</strain>
    </source>
</reference>
<dbReference type="InterPro" id="IPR036866">
    <property type="entry name" value="RibonucZ/Hydroxyglut_hydro"/>
</dbReference>
<feature type="domain" description="Metallo-beta-lactamase" evidence="3">
    <location>
        <begin position="7"/>
        <end position="190"/>
    </location>
</feature>